<sequence length="242" mass="26538">MNSVQNPAYGAGLEARFAAAARHSRMVRILRIAVPTVVGLAMASIISISVFNPFHDVIPKLPLEMDNLVVSGTKITMESPHISGFSTDGRPYEMWAKAAVQDVTDPDHVELKTIRAKVAMEDQSTVTMDARTGFFDNKQQLLDLRKDIFLQSSTGYEARLTQAFVDMNKGTVTSDEHVDVKLLDGTLTSDKLRIYNNGELVRFEGNVVMHLDKLGDNNPANPPAEAAPPPPPPKTRKSANPK</sequence>
<dbReference type="GO" id="GO:0015221">
    <property type="term" value="F:lipopolysaccharide transmembrane transporter activity"/>
    <property type="evidence" value="ECO:0007669"/>
    <property type="project" value="InterPro"/>
</dbReference>
<dbReference type="NCBIfam" id="TIGR04409">
    <property type="entry name" value="LptC_YrbK"/>
    <property type="match status" value="1"/>
</dbReference>
<gene>
    <name evidence="3" type="ORF">AS156_22285</name>
</gene>
<feature type="compositionally biased region" description="Pro residues" evidence="1">
    <location>
        <begin position="220"/>
        <end position="233"/>
    </location>
</feature>
<reference evidence="3 4" key="1">
    <citation type="submission" date="2015-11" db="EMBL/GenBank/DDBJ databases">
        <title>Draft Genome Sequence of the Strain BR 10303 (Bradyrhizobium sp.) isolated from nodules of Centrolobium paraense.</title>
        <authorList>
            <person name="Zelli J.E."/>
            <person name="Simoes-Araujo J.L."/>
            <person name="Barauna A.C."/>
            <person name="Silva K."/>
        </authorList>
    </citation>
    <scope>NUCLEOTIDE SEQUENCE [LARGE SCALE GENOMIC DNA]</scope>
    <source>
        <strain evidence="3 4">BR 10303</strain>
    </source>
</reference>
<keyword evidence="2" id="KW-0812">Transmembrane</keyword>
<dbReference type="Pfam" id="PF06835">
    <property type="entry name" value="LptC"/>
    <property type="match status" value="1"/>
</dbReference>
<feature type="transmembrane region" description="Helical" evidence="2">
    <location>
        <begin position="32"/>
        <end position="51"/>
    </location>
</feature>
<evidence type="ECO:0000256" key="2">
    <source>
        <dbReference type="SAM" id="Phobius"/>
    </source>
</evidence>
<keyword evidence="2" id="KW-1133">Transmembrane helix</keyword>
<dbReference type="Gene3D" id="2.60.450.10">
    <property type="entry name" value="Lipopolysaccharide (LPS) transport protein A like domain"/>
    <property type="match status" value="1"/>
</dbReference>
<keyword evidence="4" id="KW-1185">Reference proteome</keyword>
<organism evidence="3 4">
    <name type="scientific">Bradyrhizobium macuxiense</name>
    <dbReference type="NCBI Taxonomy" id="1755647"/>
    <lineage>
        <taxon>Bacteria</taxon>
        <taxon>Pseudomonadati</taxon>
        <taxon>Pseudomonadota</taxon>
        <taxon>Alphaproteobacteria</taxon>
        <taxon>Hyphomicrobiales</taxon>
        <taxon>Nitrobacteraceae</taxon>
        <taxon>Bradyrhizobium</taxon>
    </lineage>
</organism>
<dbReference type="RefSeq" id="WP_066514772.1">
    <property type="nucleotide sequence ID" value="NZ_LNCU01000120.1"/>
</dbReference>
<proteinExistence type="predicted"/>
<evidence type="ECO:0000256" key="1">
    <source>
        <dbReference type="SAM" id="MobiDB-lite"/>
    </source>
</evidence>
<dbReference type="GO" id="GO:0005886">
    <property type="term" value="C:plasma membrane"/>
    <property type="evidence" value="ECO:0007669"/>
    <property type="project" value="InterPro"/>
</dbReference>
<evidence type="ECO:0000313" key="3">
    <source>
        <dbReference type="EMBL" id="KWV45773.1"/>
    </source>
</evidence>
<dbReference type="InterPro" id="IPR026265">
    <property type="entry name" value="LptC"/>
</dbReference>
<feature type="region of interest" description="Disordered" evidence="1">
    <location>
        <begin position="213"/>
        <end position="242"/>
    </location>
</feature>
<accession>A0A109JBA0</accession>
<comment type="caution">
    <text evidence="3">The sequence shown here is derived from an EMBL/GenBank/DDBJ whole genome shotgun (WGS) entry which is preliminary data.</text>
</comment>
<protein>
    <submittedName>
        <fullName evidence="3">LPS export ABC transporter periplasmic protein LptC</fullName>
    </submittedName>
</protein>
<dbReference type="AlphaFoldDB" id="A0A109JBA0"/>
<dbReference type="OrthoDB" id="7873824at2"/>
<name>A0A109JBA0_9BRAD</name>
<evidence type="ECO:0000313" key="4">
    <source>
        <dbReference type="Proteomes" id="UP000057737"/>
    </source>
</evidence>
<keyword evidence="2" id="KW-0472">Membrane</keyword>
<dbReference type="InterPro" id="IPR010664">
    <property type="entry name" value="LipoPS_assembly_LptC-rel"/>
</dbReference>
<dbReference type="Proteomes" id="UP000057737">
    <property type="component" value="Unassembled WGS sequence"/>
</dbReference>
<dbReference type="EMBL" id="LNCU01000120">
    <property type="protein sequence ID" value="KWV45773.1"/>
    <property type="molecule type" value="Genomic_DNA"/>
</dbReference>